<evidence type="ECO:0000313" key="2">
    <source>
        <dbReference type="Proteomes" id="UP000627292"/>
    </source>
</evidence>
<comment type="caution">
    <text evidence="1">The sequence shown here is derived from an EMBL/GenBank/DDBJ whole genome shotgun (WGS) entry which is preliminary data.</text>
</comment>
<name>A0A917IMU6_9BACT</name>
<sequence>MATDQKILQHPEQLVFIDECLPQLMAGEYSITADLNVEAEGADKAGFGKAVKNVWVGAPRFTLEDAAVYTMYPPKDASGYFEATLPQIVFNRRTLPWERTIDGALHSITAFKLDNASVEPGAAFGHAPWMALLLFSEVEMSGNGNAADAVVPGRKSLKDPGTDVFVPELNAAGIKGQGPELAPWEDINNEYDVIDIPLGLFKKVVPAKADLPYLAHVRKTAVDAGKESAAIADNGYFATLIGNRLPVRPDSGADGVRNSVFLVSLEGYHGFFKKPEKYIEDKGKGKVRLVVLQSWSFTIAPGNNFRECCEGLHVSPFKMNYPEKTDESLKKAYDYGYALLPHITRNGAHTYSWYRGPFNPNFLPASAATTIYKTADAALRFDAATGLADVSYAAAWQLGRLLALKDKTFSTALYQWKLQGKRKVAGVAAKQQASGMLPAGLGIAIAGNDTLEETMKGFLAKRYNMESGFDITPLPFSNKAADTLEQLDEVAGRADIVPDIPAAVTGWLGRLFLLEGVPVNYLIPHEDYLIRREGNTTAREALGTFYIDYDWIEALLGGALSIVAHEDSVALLNTLKDGKFLPAELQDYKKNAAFIPSGEGERVPLPDKISGHITGFFLRSQLISGWKGIKVFARDETDNWMKYPLRIERLAEDIQLCVFAGKVQQIMFIQPPEGIHFGIENNGKSWQKTLRNKEGDIGTTAVELNVTDGVLGLANAAAAMAKAGMPVTAAASFAFQMLENPVIYKLNISDHWKKESSLI</sequence>
<reference evidence="1" key="1">
    <citation type="journal article" date="2014" name="Int. J. Syst. Evol. Microbiol.">
        <title>Complete genome sequence of Corynebacterium casei LMG S-19264T (=DSM 44701T), isolated from a smear-ripened cheese.</title>
        <authorList>
            <consortium name="US DOE Joint Genome Institute (JGI-PGF)"/>
            <person name="Walter F."/>
            <person name="Albersmeier A."/>
            <person name="Kalinowski J."/>
            <person name="Ruckert C."/>
        </authorList>
    </citation>
    <scope>NUCLEOTIDE SEQUENCE</scope>
    <source>
        <strain evidence="1">CGMCC 1.15290</strain>
    </source>
</reference>
<dbReference type="EMBL" id="BMIB01000001">
    <property type="protein sequence ID" value="GGH59193.1"/>
    <property type="molecule type" value="Genomic_DNA"/>
</dbReference>
<organism evidence="1 2">
    <name type="scientific">Filimonas zeae</name>
    <dbReference type="NCBI Taxonomy" id="1737353"/>
    <lineage>
        <taxon>Bacteria</taxon>
        <taxon>Pseudomonadati</taxon>
        <taxon>Bacteroidota</taxon>
        <taxon>Chitinophagia</taxon>
        <taxon>Chitinophagales</taxon>
        <taxon>Chitinophagaceae</taxon>
        <taxon>Filimonas</taxon>
    </lineage>
</organism>
<keyword evidence="2" id="KW-1185">Reference proteome</keyword>
<gene>
    <name evidence="1" type="ORF">GCM10011379_05710</name>
</gene>
<dbReference type="Proteomes" id="UP000627292">
    <property type="component" value="Unassembled WGS sequence"/>
</dbReference>
<evidence type="ECO:0000313" key="1">
    <source>
        <dbReference type="EMBL" id="GGH59193.1"/>
    </source>
</evidence>
<reference evidence="1" key="2">
    <citation type="submission" date="2020-09" db="EMBL/GenBank/DDBJ databases">
        <authorList>
            <person name="Sun Q."/>
            <person name="Zhou Y."/>
        </authorList>
    </citation>
    <scope>NUCLEOTIDE SEQUENCE</scope>
    <source>
        <strain evidence="1">CGMCC 1.15290</strain>
    </source>
</reference>
<proteinExistence type="predicted"/>
<protein>
    <submittedName>
        <fullName evidence="1">Uncharacterized protein</fullName>
    </submittedName>
</protein>
<dbReference type="AlphaFoldDB" id="A0A917IMU6"/>
<accession>A0A917IMU6</accession>
<dbReference type="RefSeq" id="WP_188950466.1">
    <property type="nucleotide sequence ID" value="NZ_BMIB01000001.1"/>
</dbReference>